<keyword evidence="1" id="KW-0472">Membrane</keyword>
<dbReference type="RefSeq" id="XP_020428857.1">
    <property type="nucleotide sequence ID" value="XM_020580270.1"/>
</dbReference>
<keyword evidence="3" id="KW-1185">Reference proteome</keyword>
<dbReference type="STRING" id="670386.D3BPK7"/>
<dbReference type="AlphaFoldDB" id="D3BPK7"/>
<dbReference type="Proteomes" id="UP000001396">
    <property type="component" value="Unassembled WGS sequence"/>
</dbReference>
<proteinExistence type="predicted"/>
<gene>
    <name evidence="2" type="ORF">PPL_09476</name>
</gene>
<feature type="transmembrane region" description="Helical" evidence="1">
    <location>
        <begin position="199"/>
        <end position="221"/>
    </location>
</feature>
<accession>D3BPK7</accession>
<keyword evidence="1" id="KW-1133">Transmembrane helix</keyword>
<dbReference type="PANTHER" id="PTHR40368:SF1">
    <property type="entry name" value="YALI0F14399P"/>
    <property type="match status" value="1"/>
</dbReference>
<dbReference type="PANTHER" id="PTHR40368">
    <property type="entry name" value="YALI0F14399P"/>
    <property type="match status" value="1"/>
</dbReference>
<comment type="caution">
    <text evidence="2">The sequence shown here is derived from an EMBL/GenBank/DDBJ whole genome shotgun (WGS) entry which is preliminary data.</text>
</comment>
<keyword evidence="1" id="KW-0812">Transmembrane</keyword>
<evidence type="ECO:0000313" key="3">
    <source>
        <dbReference type="Proteomes" id="UP000001396"/>
    </source>
</evidence>
<organism evidence="2 3">
    <name type="scientific">Heterostelium pallidum (strain ATCC 26659 / Pp 5 / PN500)</name>
    <name type="common">Cellular slime mold</name>
    <name type="synonym">Polysphondylium pallidum</name>
    <dbReference type="NCBI Taxonomy" id="670386"/>
    <lineage>
        <taxon>Eukaryota</taxon>
        <taxon>Amoebozoa</taxon>
        <taxon>Evosea</taxon>
        <taxon>Eumycetozoa</taxon>
        <taxon>Dictyostelia</taxon>
        <taxon>Acytosteliales</taxon>
        <taxon>Acytosteliaceae</taxon>
        <taxon>Heterostelium</taxon>
    </lineage>
</organism>
<protein>
    <submittedName>
        <fullName evidence="2">Uncharacterized protein</fullName>
    </submittedName>
</protein>
<evidence type="ECO:0000313" key="2">
    <source>
        <dbReference type="EMBL" id="EFA76725.1"/>
    </source>
</evidence>
<dbReference type="GeneID" id="31364951"/>
<sequence length="235" mass="27397">MTVRNKQNTFTDLLLYYYNHNIYKGYEFGQEINIECKDLKGNWGPAPTCIDTKSELKFFYGRDVFMHCNILVDTEEFYNKLVEYASQNDAWQCRVLVSPDETLKIYYPLQIPIWGIQQSDHIDIAEHINFLLHADEGLITGVSIYPVQDRHVSVRPKSVFLMHGHTKWFKGASFEELAMTAPDADSQEMLMPLIKKSNYIPIIIYCLFTLLLSIILGSILYKFYYRDDHDPKGEA</sequence>
<reference evidence="2 3" key="1">
    <citation type="journal article" date="2011" name="Genome Res.">
        <title>Phylogeny-wide analysis of social amoeba genomes highlights ancient origins for complex intercellular communication.</title>
        <authorList>
            <person name="Heidel A.J."/>
            <person name="Lawal H.M."/>
            <person name="Felder M."/>
            <person name="Schilde C."/>
            <person name="Helps N.R."/>
            <person name="Tunggal B."/>
            <person name="Rivero F."/>
            <person name="John U."/>
            <person name="Schleicher M."/>
            <person name="Eichinger L."/>
            <person name="Platzer M."/>
            <person name="Noegel A.A."/>
            <person name="Schaap P."/>
            <person name="Gloeckner G."/>
        </authorList>
    </citation>
    <scope>NUCLEOTIDE SEQUENCE [LARGE SCALE GENOMIC DNA]</scope>
    <source>
        <strain evidence="3">ATCC 26659 / Pp 5 / PN500</strain>
    </source>
</reference>
<dbReference type="OMA" id="YPVKDKF"/>
<dbReference type="InParanoid" id="D3BPK7"/>
<dbReference type="EMBL" id="ADBJ01000044">
    <property type="protein sequence ID" value="EFA76725.1"/>
    <property type="molecule type" value="Genomic_DNA"/>
</dbReference>
<evidence type="ECO:0000256" key="1">
    <source>
        <dbReference type="SAM" id="Phobius"/>
    </source>
</evidence>
<name>D3BPK7_HETP5</name>